<dbReference type="PANTHER" id="PTHR42943">
    <property type="entry name" value="GLUTATHIONE S-TRANSFERASE KAPPA"/>
    <property type="match status" value="1"/>
</dbReference>
<feature type="domain" description="DSBA-like thioredoxin" evidence="1">
    <location>
        <begin position="19"/>
        <end position="199"/>
    </location>
</feature>
<dbReference type="SUPFAM" id="SSF52833">
    <property type="entry name" value="Thioredoxin-like"/>
    <property type="match status" value="1"/>
</dbReference>
<dbReference type="InterPro" id="IPR036249">
    <property type="entry name" value="Thioredoxin-like_sf"/>
</dbReference>
<dbReference type="PANTHER" id="PTHR42943:SF4">
    <property type="entry name" value="C2H2-TYPE DOMAIN-CONTAINING PROTEIN"/>
    <property type="match status" value="1"/>
</dbReference>
<dbReference type="InterPro" id="IPR051924">
    <property type="entry name" value="GST_Kappa/NadH"/>
</dbReference>
<dbReference type="AlphaFoldDB" id="A0A1H6FKG7"/>
<dbReference type="InterPro" id="IPR001853">
    <property type="entry name" value="DSBA-like_thioredoxin_dom"/>
</dbReference>
<evidence type="ECO:0000313" key="2">
    <source>
        <dbReference type="EMBL" id="SEH10892.1"/>
    </source>
</evidence>
<evidence type="ECO:0000313" key="3">
    <source>
        <dbReference type="Proteomes" id="UP000222056"/>
    </source>
</evidence>
<sequence>MADSRLTVDPLLDPQRPTFFFDFACPYAYLAAERIAANPEFAAVWRLAALDQVLAAAGRTSWLVADAAARVRHVNEIERRARELQLLPLHWPPLPLDSRRALLAAAYAQATGRLVAFSLAAFRHAYAAGRDLANDDALVIAAAACELHPRALLKGIELASTRELLDASTQAALRAGVRQLPAVVWRGHVFEGDDRIAELCR</sequence>
<keyword evidence="3" id="KW-1185">Reference proteome</keyword>
<dbReference type="OrthoDB" id="5243626at2"/>
<dbReference type="Proteomes" id="UP000222056">
    <property type="component" value="Unassembled WGS sequence"/>
</dbReference>
<dbReference type="GO" id="GO:0004602">
    <property type="term" value="F:glutathione peroxidase activity"/>
    <property type="evidence" value="ECO:0007669"/>
    <property type="project" value="TreeGrafter"/>
</dbReference>
<proteinExistence type="predicted"/>
<name>A0A1H6FKG7_THEAL</name>
<dbReference type="STRING" id="29539.SAMN02745716_0590"/>
<dbReference type="GO" id="GO:0004364">
    <property type="term" value="F:glutathione transferase activity"/>
    <property type="evidence" value="ECO:0007669"/>
    <property type="project" value="TreeGrafter"/>
</dbReference>
<dbReference type="Pfam" id="PF01323">
    <property type="entry name" value="DSBA"/>
    <property type="match status" value="1"/>
</dbReference>
<reference evidence="3" key="1">
    <citation type="submission" date="2016-10" db="EMBL/GenBank/DDBJ databases">
        <authorList>
            <person name="Varghese N."/>
            <person name="Submissions S."/>
        </authorList>
    </citation>
    <scope>NUCLEOTIDE SEQUENCE [LARGE SCALE GENOMIC DNA]</scope>
    <source>
        <strain evidence="3">ATCC 35263</strain>
    </source>
</reference>
<accession>A0A1H6FKG7</accession>
<evidence type="ECO:0000259" key="1">
    <source>
        <dbReference type="Pfam" id="PF01323"/>
    </source>
</evidence>
<dbReference type="Gene3D" id="3.40.30.10">
    <property type="entry name" value="Glutaredoxin"/>
    <property type="match status" value="1"/>
</dbReference>
<gene>
    <name evidence="2" type="ORF">SAMN02745716_0590</name>
</gene>
<dbReference type="GO" id="GO:0006749">
    <property type="term" value="P:glutathione metabolic process"/>
    <property type="evidence" value="ECO:0007669"/>
    <property type="project" value="TreeGrafter"/>
</dbReference>
<dbReference type="GO" id="GO:0016853">
    <property type="term" value="F:isomerase activity"/>
    <property type="evidence" value="ECO:0007669"/>
    <property type="project" value="UniProtKB-KW"/>
</dbReference>
<keyword evidence="2" id="KW-0413">Isomerase</keyword>
<protein>
    <submittedName>
        <fullName evidence="2">2-hydroxychromene-2-carboxylate isomerase</fullName>
    </submittedName>
</protein>
<organism evidence="2 3">
    <name type="scientific">Thermoleophilum album</name>
    <dbReference type="NCBI Taxonomy" id="29539"/>
    <lineage>
        <taxon>Bacteria</taxon>
        <taxon>Bacillati</taxon>
        <taxon>Actinomycetota</taxon>
        <taxon>Thermoleophilia</taxon>
        <taxon>Thermoleophilales</taxon>
        <taxon>Thermoleophilaceae</taxon>
        <taxon>Thermoleophilum</taxon>
    </lineage>
</organism>
<dbReference type="RefSeq" id="WP_093117282.1">
    <property type="nucleotide sequence ID" value="NZ_FNWJ01000001.1"/>
</dbReference>
<dbReference type="EMBL" id="FNWJ01000001">
    <property type="protein sequence ID" value="SEH10892.1"/>
    <property type="molecule type" value="Genomic_DNA"/>
</dbReference>